<dbReference type="GO" id="GO:0005763">
    <property type="term" value="C:mitochondrial small ribosomal subunit"/>
    <property type="evidence" value="ECO:0007669"/>
    <property type="project" value="TreeGrafter"/>
</dbReference>
<proteinExistence type="predicted"/>
<comment type="caution">
    <text evidence="1">The sequence shown here is derived from an EMBL/GenBank/DDBJ whole genome shotgun (WGS) entry which is preliminary data.</text>
</comment>
<gene>
    <name evidence="1" type="ORF">NQ314_002115</name>
</gene>
<dbReference type="Proteomes" id="UP001162156">
    <property type="component" value="Unassembled WGS sequence"/>
</dbReference>
<name>A0AAV8ZT19_9CUCU</name>
<evidence type="ECO:0000313" key="1">
    <source>
        <dbReference type="EMBL" id="KAJ8968766.1"/>
    </source>
</evidence>
<reference evidence="1" key="1">
    <citation type="journal article" date="2023" name="Insect Mol. Biol.">
        <title>Genome sequencing provides insights into the evolution of gene families encoding plant cell wall-degrading enzymes in longhorned beetles.</title>
        <authorList>
            <person name="Shin N.R."/>
            <person name="Okamura Y."/>
            <person name="Kirsch R."/>
            <person name="Pauchet Y."/>
        </authorList>
    </citation>
    <scope>NUCLEOTIDE SEQUENCE</scope>
    <source>
        <strain evidence="1">RBIC_L_NR</strain>
    </source>
</reference>
<protein>
    <recommendedName>
        <fullName evidence="3">Mitochondrial ribosomal protein S28</fullName>
    </recommendedName>
</protein>
<dbReference type="EMBL" id="JANEYF010000653">
    <property type="protein sequence ID" value="KAJ8968766.1"/>
    <property type="molecule type" value="Genomic_DNA"/>
</dbReference>
<dbReference type="PANTHER" id="PTHR13447:SF2">
    <property type="entry name" value="SMALL RIBOSOMAL SUBUNIT PROTEIN BS1M"/>
    <property type="match status" value="1"/>
</dbReference>
<keyword evidence="2" id="KW-1185">Reference proteome</keyword>
<dbReference type="Pfam" id="PF10246">
    <property type="entry name" value="MRP-S35"/>
    <property type="match status" value="1"/>
</dbReference>
<sequence length="139" mass="15850">MSLLKVATKSRTILNKTKLFSYKIGSLLYSGDTNQENIEVKSGGYAKAFKKFENIKEDSTETPQTFAYLLRHSKFVDLGDPEGKVVVGKIFHIVDDDLYIDFGWKFHCVCPRPKTHSSNYVRGAKVRLLIKQLELSLVF</sequence>
<dbReference type="PANTHER" id="PTHR13447">
    <property type="entry name" value="MITOCHONDRIAL 28S RIBOSOMAL PROTEIN S28"/>
    <property type="match status" value="1"/>
</dbReference>
<evidence type="ECO:0000313" key="2">
    <source>
        <dbReference type="Proteomes" id="UP001162156"/>
    </source>
</evidence>
<dbReference type="AlphaFoldDB" id="A0AAV8ZT19"/>
<accession>A0AAV8ZT19</accession>
<organism evidence="1 2">
    <name type="scientific">Rhamnusium bicolor</name>
    <dbReference type="NCBI Taxonomy" id="1586634"/>
    <lineage>
        <taxon>Eukaryota</taxon>
        <taxon>Metazoa</taxon>
        <taxon>Ecdysozoa</taxon>
        <taxon>Arthropoda</taxon>
        <taxon>Hexapoda</taxon>
        <taxon>Insecta</taxon>
        <taxon>Pterygota</taxon>
        <taxon>Neoptera</taxon>
        <taxon>Endopterygota</taxon>
        <taxon>Coleoptera</taxon>
        <taxon>Polyphaga</taxon>
        <taxon>Cucujiformia</taxon>
        <taxon>Chrysomeloidea</taxon>
        <taxon>Cerambycidae</taxon>
        <taxon>Lepturinae</taxon>
        <taxon>Rhagiini</taxon>
        <taxon>Rhamnusium</taxon>
    </lineage>
</organism>
<dbReference type="InterPro" id="IPR019375">
    <property type="entry name" value="Ribosomal_bS1m"/>
</dbReference>
<evidence type="ECO:0008006" key="3">
    <source>
        <dbReference type="Google" id="ProtNLM"/>
    </source>
</evidence>